<feature type="transmembrane region" description="Helical" evidence="1">
    <location>
        <begin position="35"/>
        <end position="56"/>
    </location>
</feature>
<protein>
    <recommendedName>
        <fullName evidence="4">Integral membrane protein</fullName>
    </recommendedName>
</protein>
<evidence type="ECO:0008006" key="4">
    <source>
        <dbReference type="Google" id="ProtNLM"/>
    </source>
</evidence>
<name>A0ABP6N5C0_9ACTN</name>
<gene>
    <name evidence="2" type="ORF">GCM10010521_23970</name>
</gene>
<dbReference type="Proteomes" id="UP001500893">
    <property type="component" value="Unassembled WGS sequence"/>
</dbReference>
<feature type="transmembrane region" description="Helical" evidence="1">
    <location>
        <begin position="62"/>
        <end position="89"/>
    </location>
</feature>
<dbReference type="RefSeq" id="WP_345049984.1">
    <property type="nucleotide sequence ID" value="NZ_BAAAVM010000028.1"/>
</dbReference>
<keyword evidence="1" id="KW-0812">Transmembrane</keyword>
<proteinExistence type="predicted"/>
<sequence length="185" mass="20467">MEHLDDTRPRLTGSWPAGAGTVVHDRGWLPGVHSAVRCAGALFGLLLGIDWAAGTLTWWRGVLWVLLALLLLIVLFPVRVSAGPGWLATRRLLRTRRIRTDLLTAVRPVDGVNRRLVLRDALGGRVEIDPEVLIGNPDLWYRLDEGARRSEAAGTLLCGRDALHRLARRLDRESAMGVFRASGME</sequence>
<keyword evidence="1" id="KW-0472">Membrane</keyword>
<evidence type="ECO:0000313" key="3">
    <source>
        <dbReference type="Proteomes" id="UP001500893"/>
    </source>
</evidence>
<keyword evidence="3" id="KW-1185">Reference proteome</keyword>
<reference evidence="3" key="1">
    <citation type="journal article" date="2019" name="Int. J. Syst. Evol. Microbiol.">
        <title>The Global Catalogue of Microorganisms (GCM) 10K type strain sequencing project: providing services to taxonomists for standard genome sequencing and annotation.</title>
        <authorList>
            <consortium name="The Broad Institute Genomics Platform"/>
            <consortium name="The Broad Institute Genome Sequencing Center for Infectious Disease"/>
            <person name="Wu L."/>
            <person name="Ma J."/>
        </authorList>
    </citation>
    <scope>NUCLEOTIDE SEQUENCE [LARGE SCALE GENOMIC DNA]</scope>
    <source>
        <strain evidence="3">JCM 11574</strain>
    </source>
</reference>
<evidence type="ECO:0000313" key="2">
    <source>
        <dbReference type="EMBL" id="GAA3137012.1"/>
    </source>
</evidence>
<evidence type="ECO:0000256" key="1">
    <source>
        <dbReference type="SAM" id="Phobius"/>
    </source>
</evidence>
<organism evidence="2 3">
    <name type="scientific">Streptomyces rameus</name>
    <dbReference type="NCBI Taxonomy" id="68261"/>
    <lineage>
        <taxon>Bacteria</taxon>
        <taxon>Bacillati</taxon>
        <taxon>Actinomycetota</taxon>
        <taxon>Actinomycetes</taxon>
        <taxon>Kitasatosporales</taxon>
        <taxon>Streptomycetaceae</taxon>
        <taxon>Streptomyces</taxon>
    </lineage>
</organism>
<keyword evidence="1" id="KW-1133">Transmembrane helix</keyword>
<accession>A0ABP6N5C0</accession>
<dbReference type="EMBL" id="BAAAVM010000028">
    <property type="protein sequence ID" value="GAA3137012.1"/>
    <property type="molecule type" value="Genomic_DNA"/>
</dbReference>
<comment type="caution">
    <text evidence="2">The sequence shown here is derived from an EMBL/GenBank/DDBJ whole genome shotgun (WGS) entry which is preliminary data.</text>
</comment>